<dbReference type="Proteomes" id="UP001629113">
    <property type="component" value="Unassembled WGS sequence"/>
</dbReference>
<reference evidence="2 3" key="1">
    <citation type="submission" date="2024-06" db="EMBL/GenBank/DDBJ databases">
        <title>Complete genome of Phlyctema vagabunda strain 19-DSS-EL-015.</title>
        <authorList>
            <person name="Fiorenzani C."/>
        </authorList>
    </citation>
    <scope>NUCLEOTIDE SEQUENCE [LARGE SCALE GENOMIC DNA]</scope>
    <source>
        <strain evidence="2 3">19-DSS-EL-015</strain>
    </source>
</reference>
<feature type="region of interest" description="Disordered" evidence="1">
    <location>
        <begin position="1011"/>
        <end position="1189"/>
    </location>
</feature>
<name>A0ABR4PCJ7_9HELO</name>
<gene>
    <name evidence="2" type="ORF">PVAG01_07483</name>
</gene>
<accession>A0ABR4PCJ7</accession>
<feature type="compositionally biased region" description="Polar residues" evidence="1">
    <location>
        <begin position="865"/>
        <end position="887"/>
    </location>
</feature>
<organism evidence="2 3">
    <name type="scientific">Phlyctema vagabunda</name>
    <dbReference type="NCBI Taxonomy" id="108571"/>
    <lineage>
        <taxon>Eukaryota</taxon>
        <taxon>Fungi</taxon>
        <taxon>Dikarya</taxon>
        <taxon>Ascomycota</taxon>
        <taxon>Pezizomycotina</taxon>
        <taxon>Leotiomycetes</taxon>
        <taxon>Helotiales</taxon>
        <taxon>Dermateaceae</taxon>
        <taxon>Phlyctema</taxon>
    </lineage>
</organism>
<evidence type="ECO:0000313" key="2">
    <source>
        <dbReference type="EMBL" id="KAL3421038.1"/>
    </source>
</evidence>
<feature type="region of interest" description="Disordered" evidence="1">
    <location>
        <begin position="1"/>
        <end position="33"/>
    </location>
</feature>
<feature type="compositionally biased region" description="Polar residues" evidence="1">
    <location>
        <begin position="614"/>
        <end position="624"/>
    </location>
</feature>
<feature type="compositionally biased region" description="Low complexity" evidence="1">
    <location>
        <begin position="1082"/>
        <end position="1093"/>
    </location>
</feature>
<feature type="compositionally biased region" description="Basic residues" evidence="1">
    <location>
        <begin position="468"/>
        <end position="482"/>
    </location>
</feature>
<feature type="compositionally biased region" description="Basic and acidic residues" evidence="1">
    <location>
        <begin position="731"/>
        <end position="740"/>
    </location>
</feature>
<feature type="compositionally biased region" description="Basic residues" evidence="1">
    <location>
        <begin position="1"/>
        <end position="10"/>
    </location>
</feature>
<evidence type="ECO:0000256" key="1">
    <source>
        <dbReference type="SAM" id="MobiDB-lite"/>
    </source>
</evidence>
<proteinExistence type="predicted"/>
<feature type="compositionally biased region" description="Basic and acidic residues" evidence="1">
    <location>
        <begin position="1155"/>
        <end position="1170"/>
    </location>
</feature>
<feature type="compositionally biased region" description="Basic and acidic residues" evidence="1">
    <location>
        <begin position="586"/>
        <end position="596"/>
    </location>
</feature>
<comment type="caution">
    <text evidence="2">The sequence shown here is derived from an EMBL/GenBank/DDBJ whole genome shotgun (WGS) entry which is preliminary data.</text>
</comment>
<feature type="region of interest" description="Disordered" evidence="1">
    <location>
        <begin position="439"/>
        <end position="495"/>
    </location>
</feature>
<feature type="region of interest" description="Disordered" evidence="1">
    <location>
        <begin position="519"/>
        <end position="558"/>
    </location>
</feature>
<feature type="region of interest" description="Disordered" evidence="1">
    <location>
        <begin position="1422"/>
        <end position="1467"/>
    </location>
</feature>
<feature type="region of interest" description="Disordered" evidence="1">
    <location>
        <begin position="763"/>
        <end position="896"/>
    </location>
</feature>
<feature type="compositionally biased region" description="Basic and acidic residues" evidence="1">
    <location>
        <begin position="843"/>
        <end position="864"/>
    </location>
</feature>
<feature type="compositionally biased region" description="Polar residues" evidence="1">
    <location>
        <begin position="828"/>
        <end position="842"/>
    </location>
</feature>
<protein>
    <submittedName>
        <fullName evidence="2">Uncharacterized protein</fullName>
    </submittedName>
</protein>
<keyword evidence="3" id="KW-1185">Reference proteome</keyword>
<feature type="compositionally biased region" description="Basic and acidic residues" evidence="1">
    <location>
        <begin position="802"/>
        <end position="823"/>
    </location>
</feature>
<feature type="region of interest" description="Disordered" evidence="1">
    <location>
        <begin position="586"/>
        <end position="679"/>
    </location>
</feature>
<sequence>MMRHSTVKHHHEIEPLQCAEDAPKISGPDNLSRDGWDEEQCRNFLERILDWVPRNFNYEDGLTIIHPQLQERFGDENVDLACGVLNELIEIVECNPFPGSSYQRWKHTHRNRHENLLLPHVPHTATIMSKVVPTKTLLEWRARTKNSDSLPEVFRVSPTSPTFRTGISTVTHRSAWRIEHTLFVSTGGGKASVYHCPNPEEFHRRLWDPDYGRGGNLVSVNMLTLERPPIQVEYAMEVPMNHRTENKVSSTAGPSTARENQARVQDLQAIHDSKGRRSPFSNMKPPVGFKDAIYEDLTLSRPGPKPGTKPGPACYTSAQNVPLPHGVLVPNAAFARKHHLVQEEVPLPSHLLRGPIQPTAKQLGLANVEYIAKLANIAVRQSRGTPQPVDESKEEDESVRREYFSYFKGPFTADLFYDSGLDFKWSTPSLEQVRYMVPASTAASPSGSKRGLFGLSPSKKQKSPESRRAKKPKSKSSKRNKSVAHQENRRNQLVTVDGKCHLVNAEDSAVRLLSVFRRKEKVSSSNHGHVPSARGDTSIDGSVPAEKSKLNGVGKDGHPIGRVGGDIALDGSLTAESALEIQEKDAGFGGKEEGGKPEFPSTTLQARKSERQTRQSSATTSPGDIQSVEKASTAARDSGEILRPTVFTRPERKPNRQQPSLGITNIDGAADDDSLRSPNIKKAPSLIRVFWSRIEINLTQFPFQNNHSKRKPSRQRPAPGFINFDGAADDDSLRSPDIKKAPSPIRVSWSRFEINLTHYPFQNNRSNRTLTMDNNRNIHRDSAQPSPLRVRKNSVKQIRAATEQRDHNNSSQRDHNNSSHLDHNNSSQRGHNNSSQRGYNNSSERDHNNSSQRDHYNSSQRDHNNSPQRGHNYSSRQKTSSAPTPQSHLDDTSSGKFIPDTSTAILGDFVALTTANMEHQLRSSTDDDIALLNVAARHRFPKPTQNPYNPYEFERSPLLDRLDDESRLAGFRNFVKEQEVQYVPSPQPTHDKNSHSAENARYMMQEPLPTRNLASKPSRHNFQRSESSPTISHDYPRHIPQYAPSESHYDSEEEGFEPRGYRKRGAADDADDGALGIHQGVASRPGPSASSSAHRNDRHPRREPSHSPTRQRGRRDLHKSFSSSSNYTRNSKSSVEARSSSSTNNQAYTALFPEKQLHDVSELDEAEGRTPRGPMASDFSTTKRSRSPMKKMFGENGWLSHSPIVKQDSKISPLPKKAVTPKKSTMIEKIKHKFGEMAEKADISPMFRSNTEKNSRETQSFLLRSIEPFEQARIYAELELMMVHTANVFLMNEFSQARIAIESIRKTIDTWKSKGRPMVTEFMYDQITQQNLVALNHPYFRFHGPEANNEIRISSMLYSWKQVAKTMAVRTFCDADSVLLKLLFDIEHILELLGAGEPFMLRLQDISKGVKDTIQLARYKKQMEEAQKHAKGQQQAGPSAPRGSLPLQDRPQGSHYSDSMLRDPYHG</sequence>
<feature type="compositionally biased region" description="Low complexity" evidence="1">
    <location>
        <begin position="1120"/>
        <end position="1142"/>
    </location>
</feature>
<evidence type="ECO:0000313" key="3">
    <source>
        <dbReference type="Proteomes" id="UP001629113"/>
    </source>
</evidence>
<dbReference type="EMBL" id="JBFCZG010000006">
    <property type="protein sequence ID" value="KAL3421038.1"/>
    <property type="molecule type" value="Genomic_DNA"/>
</dbReference>
<feature type="compositionally biased region" description="Polar residues" evidence="1">
    <location>
        <begin position="763"/>
        <end position="775"/>
    </location>
</feature>
<feature type="region of interest" description="Disordered" evidence="1">
    <location>
        <begin position="704"/>
        <end position="741"/>
    </location>
</feature>